<reference evidence="4 5" key="1">
    <citation type="submission" date="2023-03" db="EMBL/GenBank/DDBJ databases">
        <title>Complete genome sequence of Tepidibacter sp. SWIR-1, isolated from a deep-sea hydrothermal vent.</title>
        <authorList>
            <person name="Li X."/>
        </authorList>
    </citation>
    <scope>NUCLEOTIDE SEQUENCE [LARGE SCALE GENOMIC DNA]</scope>
    <source>
        <strain evidence="4 5">SWIR-1</strain>
    </source>
</reference>
<protein>
    <submittedName>
        <fullName evidence="4">Recombinase family protein</fullName>
    </submittedName>
</protein>
<dbReference type="Gene3D" id="3.90.1750.20">
    <property type="entry name" value="Putative Large Serine Recombinase, Chain B, Domain 2"/>
    <property type="match status" value="1"/>
</dbReference>
<feature type="domain" description="Resolvase/invertase-type recombinase catalytic" evidence="2">
    <location>
        <begin position="7"/>
        <end position="152"/>
    </location>
</feature>
<dbReference type="InterPro" id="IPR011109">
    <property type="entry name" value="DNA_bind_recombinase_dom"/>
</dbReference>
<dbReference type="SUPFAM" id="SSF53041">
    <property type="entry name" value="Resolvase-like"/>
    <property type="match status" value="1"/>
</dbReference>
<keyword evidence="1" id="KW-0175">Coiled coil</keyword>
<dbReference type="PROSITE" id="PS51736">
    <property type="entry name" value="RECOMBINASES_3"/>
    <property type="match status" value="1"/>
</dbReference>
<feature type="domain" description="Recombinase" evidence="3">
    <location>
        <begin position="160"/>
        <end position="300"/>
    </location>
</feature>
<organism evidence="4 5">
    <name type="scientific">Tepidibacter hydrothermalis</name>
    <dbReference type="NCBI Taxonomy" id="3036126"/>
    <lineage>
        <taxon>Bacteria</taxon>
        <taxon>Bacillati</taxon>
        <taxon>Bacillota</taxon>
        <taxon>Clostridia</taxon>
        <taxon>Peptostreptococcales</taxon>
        <taxon>Peptostreptococcaceae</taxon>
        <taxon>Tepidibacter</taxon>
    </lineage>
</organism>
<feature type="coiled-coil region" evidence="1">
    <location>
        <begin position="427"/>
        <end position="454"/>
    </location>
</feature>
<evidence type="ECO:0000256" key="1">
    <source>
        <dbReference type="SAM" id="Coils"/>
    </source>
</evidence>
<dbReference type="InterPro" id="IPR036162">
    <property type="entry name" value="Resolvase-like_N_sf"/>
</dbReference>
<evidence type="ECO:0000259" key="2">
    <source>
        <dbReference type="PROSITE" id="PS51736"/>
    </source>
</evidence>
<dbReference type="SMART" id="SM00857">
    <property type="entry name" value="Resolvase"/>
    <property type="match status" value="1"/>
</dbReference>
<dbReference type="InterPro" id="IPR006119">
    <property type="entry name" value="Resolv_N"/>
</dbReference>
<gene>
    <name evidence="4" type="ORF">P4S50_04365</name>
</gene>
<sequence length="513" mass="60495">MKYKISNIAIYLRKSRGDEDVDVLKKHRKRLIEYSDQNGWKYDIFEEVASGERISNRPEIQKLLILVEKGMYDGVLVVDYDRLSRGNNREFGEIIDVFQYSSTLIITQDRIYDVNNNNDLTLLGIQGVLSNAELRRITDRLLKGKKDGVRDGKLTNGKPPYPYEYQKQITLTEDGKERVIGKVVVNKEKADVYKEIKKMYLSGRYGTEAIAVHLNNKGIISPGGSVWHNNAVKRLLVHQFHMGKIIYGKNEWKRDRDNKRKITRKRDESEWVIGEGDYENLKTQEEHKRILQLLEKNNKIPRKSRMGCFPTSGVMYCKKCGRRMAYSVGRREVKSGKIYNYTKCSYKTPLGEKCSQKGIKMDEDFYECLYQSIVNYININELEIINENKEIINERKKLLVYKQEKLKELQKSLFRIMEAYELGVYSIEEFQERKKEKDKQIKQIKNEVVFLSNESEKTKKYTKDELKEKIQEFKDRWKETCNSKEQNMLLKTIVKKIIYDRNGDSVSLEVEYL</sequence>
<dbReference type="Gene3D" id="3.40.50.1390">
    <property type="entry name" value="Resolvase, N-terminal catalytic domain"/>
    <property type="match status" value="1"/>
</dbReference>
<dbReference type="Proteomes" id="UP001222800">
    <property type="component" value="Chromosome"/>
</dbReference>
<dbReference type="EMBL" id="CP120733">
    <property type="protein sequence ID" value="WFD11317.1"/>
    <property type="molecule type" value="Genomic_DNA"/>
</dbReference>
<dbReference type="Pfam" id="PF07508">
    <property type="entry name" value="Recombinase"/>
    <property type="match status" value="1"/>
</dbReference>
<dbReference type="RefSeq" id="WP_277733340.1">
    <property type="nucleotide sequence ID" value="NZ_CP120733.1"/>
</dbReference>
<evidence type="ECO:0000259" key="3">
    <source>
        <dbReference type="PROSITE" id="PS51737"/>
    </source>
</evidence>
<proteinExistence type="predicted"/>
<accession>A0ABY8EEE5</accession>
<dbReference type="Pfam" id="PF00239">
    <property type="entry name" value="Resolvase"/>
    <property type="match status" value="1"/>
</dbReference>
<dbReference type="PANTHER" id="PTHR30461">
    <property type="entry name" value="DNA-INVERTASE FROM LAMBDOID PROPHAGE"/>
    <property type="match status" value="1"/>
</dbReference>
<dbReference type="PANTHER" id="PTHR30461:SF23">
    <property type="entry name" value="DNA RECOMBINASE-RELATED"/>
    <property type="match status" value="1"/>
</dbReference>
<dbReference type="InterPro" id="IPR050639">
    <property type="entry name" value="SSR_resolvase"/>
</dbReference>
<keyword evidence="5" id="KW-1185">Reference proteome</keyword>
<dbReference type="InterPro" id="IPR038109">
    <property type="entry name" value="DNA_bind_recomb_sf"/>
</dbReference>
<dbReference type="PROSITE" id="PS51737">
    <property type="entry name" value="RECOMBINASE_DNA_BIND"/>
    <property type="match status" value="1"/>
</dbReference>
<evidence type="ECO:0000313" key="4">
    <source>
        <dbReference type="EMBL" id="WFD11317.1"/>
    </source>
</evidence>
<evidence type="ECO:0000313" key="5">
    <source>
        <dbReference type="Proteomes" id="UP001222800"/>
    </source>
</evidence>
<dbReference type="CDD" id="cd00338">
    <property type="entry name" value="Ser_Recombinase"/>
    <property type="match status" value="1"/>
</dbReference>
<name>A0ABY8EEE5_9FIRM</name>